<dbReference type="Proteomes" id="UP000189738">
    <property type="component" value="Chromosome"/>
</dbReference>
<feature type="transmembrane region" description="Helical" evidence="1">
    <location>
        <begin position="47"/>
        <end position="65"/>
    </location>
</feature>
<evidence type="ECO:0000313" key="2">
    <source>
        <dbReference type="EMBL" id="AQX49315.1"/>
    </source>
</evidence>
<organism evidence="3">
    <name type="scientific">Elizabethkingia anophelis</name>
    <dbReference type="NCBI Taxonomy" id="1117645"/>
    <lineage>
        <taxon>Bacteria</taxon>
        <taxon>Pseudomonadati</taxon>
        <taxon>Bacteroidota</taxon>
        <taxon>Flavobacteriia</taxon>
        <taxon>Flavobacteriales</taxon>
        <taxon>Weeksellaceae</taxon>
        <taxon>Elizabethkingia</taxon>
    </lineage>
</organism>
<evidence type="ECO:0000313" key="4">
    <source>
        <dbReference type="Proteomes" id="UP000189738"/>
    </source>
</evidence>
<feature type="transmembrane region" description="Helical" evidence="1">
    <location>
        <begin position="152"/>
        <end position="172"/>
    </location>
</feature>
<feature type="transmembrane region" description="Helical" evidence="1">
    <location>
        <begin position="291"/>
        <end position="311"/>
    </location>
</feature>
<proteinExistence type="predicted"/>
<feature type="transmembrane region" description="Helical" evidence="1">
    <location>
        <begin position="261"/>
        <end position="279"/>
    </location>
</feature>
<dbReference type="EMBL" id="MAHS01000010">
    <property type="protein sequence ID" value="OPB49050.1"/>
    <property type="molecule type" value="Genomic_DNA"/>
</dbReference>
<gene>
    <name evidence="2" type="ORF">AYC66_00840</name>
    <name evidence="3" type="ORF">BAY09_03170</name>
</gene>
<reference evidence="2 4" key="1">
    <citation type="submission" date="2016-02" db="EMBL/GenBank/DDBJ databases">
        <authorList>
            <person name="Nicholson A.C."/>
            <person name="Humrighouse B.W."/>
            <person name="Loparev V."/>
            <person name="Emery B."/>
            <person name="Graziano J."/>
            <person name="McQuiston J.R."/>
        </authorList>
    </citation>
    <scope>NUCLEOTIDE SEQUENCE [LARGE SCALE GENOMIC DNA]</scope>
    <source>
        <strain evidence="2 4">E6809</strain>
    </source>
</reference>
<feature type="transmembrane region" description="Helical" evidence="1">
    <location>
        <begin position="178"/>
        <end position="199"/>
    </location>
</feature>
<feature type="transmembrane region" description="Helical" evidence="1">
    <location>
        <begin position="220"/>
        <end position="241"/>
    </location>
</feature>
<keyword evidence="1" id="KW-0472">Membrane</keyword>
<feature type="transmembrane region" description="Helical" evidence="1">
    <location>
        <begin position="86"/>
        <end position="108"/>
    </location>
</feature>
<evidence type="ECO:0008006" key="5">
    <source>
        <dbReference type="Google" id="ProtNLM"/>
    </source>
</evidence>
<feature type="transmembrane region" description="Helical" evidence="1">
    <location>
        <begin position="21"/>
        <end position="41"/>
    </location>
</feature>
<reference evidence="3" key="2">
    <citation type="submission" date="2016-06" db="EMBL/GenBank/DDBJ databases">
        <authorList>
            <person name="Nicholson A.C."/>
        </authorList>
    </citation>
    <scope>NUCLEOTIDE SEQUENCE [LARGE SCALE GENOMIC DNA]</scope>
    <source>
        <strain evidence="3">E6809</strain>
    </source>
</reference>
<feature type="transmembrane region" description="Helical" evidence="1">
    <location>
        <begin position="317"/>
        <end position="338"/>
    </location>
</feature>
<evidence type="ECO:0000256" key="1">
    <source>
        <dbReference type="SAM" id="Phobius"/>
    </source>
</evidence>
<dbReference type="AlphaFoldDB" id="X5KRW2"/>
<accession>X5KRW2</accession>
<keyword evidence="1" id="KW-1133">Transmembrane helix</keyword>
<name>X5KRW2_9FLAO</name>
<feature type="transmembrane region" description="Helical" evidence="1">
    <location>
        <begin position="120"/>
        <end position="140"/>
    </location>
</feature>
<protein>
    <recommendedName>
        <fullName evidence="5">Polysaccharide biosynthesis protein</fullName>
    </recommendedName>
</protein>
<sequence length="373" mass="44381">MDLKKLNISLLRKNIHVFLSYFTETLLIQITQLILTIFSFKYLSNELFYSIGIIQIIQSLGIIYYDSGVYTIVKSAEYKAPRLRNYWLSISLYRFLFFYSIIILFSALNFFLDLYHLNKYYYILIPYIGVTFWAGYITTIIESDGLLSKISYIRSVLTSVLSIISAVLIFYFRLDFFYILQLYMIQIASIICIMILFKLDFSLKKFKRSNLIFLNDKISFTRNNIWMSFLVENFFLIINYVTNQSTSSVATFFKLDKYLKVFFGFLLGFYQRTFFYIQLQQKITYSLKKGVVIFALISVVGLIPLWFVLLHLHHFDFLLYLKLATFYSAIYCLIFLSFMNTISRNKKTKLIINLSLFIILLTYLIITLIYYYK</sequence>
<keyword evidence="1" id="KW-0812">Transmembrane</keyword>
<feature type="transmembrane region" description="Helical" evidence="1">
    <location>
        <begin position="350"/>
        <end position="372"/>
    </location>
</feature>
<dbReference type="EMBL" id="CP014339">
    <property type="protein sequence ID" value="AQX49315.1"/>
    <property type="molecule type" value="Genomic_DNA"/>
</dbReference>
<evidence type="ECO:0000313" key="3">
    <source>
        <dbReference type="EMBL" id="OPB49050.1"/>
    </source>
</evidence>